<name>A0AA36N548_9DINO</name>
<feature type="region of interest" description="Disordered" evidence="1">
    <location>
        <begin position="1"/>
        <end position="27"/>
    </location>
</feature>
<feature type="compositionally biased region" description="Basic and acidic residues" evidence="1">
    <location>
        <begin position="134"/>
        <end position="149"/>
    </location>
</feature>
<proteinExistence type="predicted"/>
<evidence type="ECO:0000313" key="3">
    <source>
        <dbReference type="Proteomes" id="UP001178507"/>
    </source>
</evidence>
<organism evidence="2 3">
    <name type="scientific">Effrenium voratum</name>
    <dbReference type="NCBI Taxonomy" id="2562239"/>
    <lineage>
        <taxon>Eukaryota</taxon>
        <taxon>Sar</taxon>
        <taxon>Alveolata</taxon>
        <taxon>Dinophyceae</taxon>
        <taxon>Suessiales</taxon>
        <taxon>Symbiodiniaceae</taxon>
        <taxon>Effrenium</taxon>
    </lineage>
</organism>
<dbReference type="Proteomes" id="UP001178507">
    <property type="component" value="Unassembled WGS sequence"/>
</dbReference>
<dbReference type="EMBL" id="CAUJNA010002924">
    <property type="protein sequence ID" value="CAJ1394717.1"/>
    <property type="molecule type" value="Genomic_DNA"/>
</dbReference>
<reference evidence="2" key="1">
    <citation type="submission" date="2023-08" db="EMBL/GenBank/DDBJ databases">
        <authorList>
            <person name="Chen Y."/>
            <person name="Shah S."/>
            <person name="Dougan E. K."/>
            <person name="Thang M."/>
            <person name="Chan C."/>
        </authorList>
    </citation>
    <scope>NUCLEOTIDE SEQUENCE</scope>
</reference>
<comment type="caution">
    <text evidence="2">The sequence shown here is derived from an EMBL/GenBank/DDBJ whole genome shotgun (WGS) entry which is preliminary data.</text>
</comment>
<evidence type="ECO:0000256" key="1">
    <source>
        <dbReference type="SAM" id="MobiDB-lite"/>
    </source>
</evidence>
<sequence length="260" mass="28387">MSLPSFGAKDAGWRRPRPSKGHRMGLGPTGLPALPIQAMCRNHASTTFLWSHNGKTKSGWIQLLPGGKLSTTWCLGTWEVLANNPDVVDMCFGTSRHLCHYKDGGFIVEQKYALRTGKESYKPGVPKSCGFITHGDERGHRGVPGERGYKNLGQGKRKDLSDDEAEARSMSFLQKDMDFNAFFGAWSDWQSKRARCMAAIPWAKPEPAAEVAEVPPLPEPAFEVDLRQAEEAADEAEMAAEAARLASAEAAAARTAVEAQ</sequence>
<keyword evidence="3" id="KW-1185">Reference proteome</keyword>
<accession>A0AA36N548</accession>
<dbReference type="AlphaFoldDB" id="A0AA36N548"/>
<feature type="compositionally biased region" description="Basic residues" evidence="1">
    <location>
        <begin position="14"/>
        <end position="23"/>
    </location>
</feature>
<evidence type="ECO:0000313" key="2">
    <source>
        <dbReference type="EMBL" id="CAJ1394717.1"/>
    </source>
</evidence>
<gene>
    <name evidence="2" type="ORF">EVOR1521_LOCUS19317</name>
</gene>
<protein>
    <submittedName>
        <fullName evidence="2">Uncharacterized protein</fullName>
    </submittedName>
</protein>
<feature type="region of interest" description="Disordered" evidence="1">
    <location>
        <begin position="133"/>
        <end position="163"/>
    </location>
</feature>